<evidence type="ECO:0000313" key="1">
    <source>
        <dbReference type="EMBL" id="KAI3695422.1"/>
    </source>
</evidence>
<reference evidence="2" key="1">
    <citation type="journal article" date="2022" name="Mol. Ecol. Resour.">
        <title>The genomes of chicory, endive, great burdock and yacon provide insights into Asteraceae palaeo-polyploidization history and plant inulin production.</title>
        <authorList>
            <person name="Fan W."/>
            <person name="Wang S."/>
            <person name="Wang H."/>
            <person name="Wang A."/>
            <person name="Jiang F."/>
            <person name="Liu H."/>
            <person name="Zhao H."/>
            <person name="Xu D."/>
            <person name="Zhang Y."/>
        </authorList>
    </citation>
    <scope>NUCLEOTIDE SEQUENCE [LARGE SCALE GENOMIC DNA]</scope>
    <source>
        <strain evidence="2">cv. Yunnan</strain>
    </source>
</reference>
<accession>A0ACB8ZBP4</accession>
<gene>
    <name evidence="1" type="ORF">L1987_78419</name>
</gene>
<dbReference type="Proteomes" id="UP001056120">
    <property type="component" value="Linkage Group LG26"/>
</dbReference>
<keyword evidence="2" id="KW-1185">Reference proteome</keyword>
<protein>
    <submittedName>
        <fullName evidence="1">Uncharacterized protein</fullName>
    </submittedName>
</protein>
<organism evidence="1 2">
    <name type="scientific">Smallanthus sonchifolius</name>
    <dbReference type="NCBI Taxonomy" id="185202"/>
    <lineage>
        <taxon>Eukaryota</taxon>
        <taxon>Viridiplantae</taxon>
        <taxon>Streptophyta</taxon>
        <taxon>Embryophyta</taxon>
        <taxon>Tracheophyta</taxon>
        <taxon>Spermatophyta</taxon>
        <taxon>Magnoliopsida</taxon>
        <taxon>eudicotyledons</taxon>
        <taxon>Gunneridae</taxon>
        <taxon>Pentapetalae</taxon>
        <taxon>asterids</taxon>
        <taxon>campanulids</taxon>
        <taxon>Asterales</taxon>
        <taxon>Asteraceae</taxon>
        <taxon>Asteroideae</taxon>
        <taxon>Heliantheae alliance</taxon>
        <taxon>Millerieae</taxon>
        <taxon>Smallanthus</taxon>
    </lineage>
</organism>
<comment type="caution">
    <text evidence="1">The sequence shown here is derived from an EMBL/GenBank/DDBJ whole genome shotgun (WGS) entry which is preliminary data.</text>
</comment>
<reference evidence="1 2" key="2">
    <citation type="journal article" date="2022" name="Mol. Ecol. Resour.">
        <title>The genomes of chicory, endive, great burdock and yacon provide insights into Asteraceae paleo-polyploidization history and plant inulin production.</title>
        <authorList>
            <person name="Fan W."/>
            <person name="Wang S."/>
            <person name="Wang H."/>
            <person name="Wang A."/>
            <person name="Jiang F."/>
            <person name="Liu H."/>
            <person name="Zhao H."/>
            <person name="Xu D."/>
            <person name="Zhang Y."/>
        </authorList>
    </citation>
    <scope>NUCLEOTIDE SEQUENCE [LARGE SCALE GENOMIC DNA]</scope>
    <source>
        <strain evidence="2">cv. Yunnan</strain>
        <tissue evidence="1">Leaves</tissue>
    </source>
</reference>
<evidence type="ECO:0000313" key="2">
    <source>
        <dbReference type="Proteomes" id="UP001056120"/>
    </source>
</evidence>
<proteinExistence type="predicted"/>
<name>A0ACB8ZBP4_9ASTR</name>
<dbReference type="EMBL" id="CM042043">
    <property type="protein sequence ID" value="KAI3695422.1"/>
    <property type="molecule type" value="Genomic_DNA"/>
</dbReference>
<sequence>MTSLTGLLPAHLASAQGLVLAKYAEHSSCVLDKYAGSASCVSHSYGTVGIDHRIYNSDYDSPKPTYYQSSLKLPETPSQSELQKKAPETEPVVSGISLYRTLSIRRPSGDYPDNLRVRHATSVLQKRALTWWNGEKRNRGVDVAMALTWDEVKRLMTEEFCPRNEVKKLEAEFWDLTQDSGENLAYTTRFHELSLLVPHMVTPLSRCIEKYIGGLPTQIQYTVLGRDPATLEDAIRLSATLTDNHVKAGTLTKKGTRKVSDTATPSTHNKEAITEPSRHNISDF</sequence>